<accession>A0A1B2EL96</accession>
<sequence length="85" mass="9389">MLLPWMKLATDTTMLAFEAQSVIWTRLSRAAIGQGSHAENLLMVTEKMSAFAEAAATIATGGSPHKVVKGYRRKVRANVKRLHHK</sequence>
<reference evidence="1" key="1">
    <citation type="submission" date="2016-07" db="EMBL/GenBank/DDBJ databases">
        <title>Microvirga ossetica sp. nov. a new species of rhizobia isolated from root nodules of the legume species Vicia alpestris Steven originated from North Ossetia region in the Caucasus.</title>
        <authorList>
            <person name="Safronova V.I."/>
            <person name="Kuznetsova I.G."/>
            <person name="Sazanova A.L."/>
            <person name="Belimov A."/>
            <person name="Andronov E."/>
            <person name="Osledkin Y.S."/>
            <person name="Onishchuk O.P."/>
            <person name="Kurchak O.N."/>
            <person name="Shaposhnikov A.I."/>
            <person name="Willems A."/>
            <person name="Tikhonovich I.A."/>
        </authorList>
    </citation>
    <scope>NUCLEOTIDE SEQUENCE [LARGE SCALE GENOMIC DNA]</scope>
    <source>
        <strain evidence="1">V5/3M</strain>
    </source>
</reference>
<dbReference type="OrthoDB" id="8455046at2"/>
<name>A0A1B2EL96_9HYPH</name>
<dbReference type="AlphaFoldDB" id="A0A1B2EL96"/>
<dbReference type="KEGG" id="moc:BB934_23060"/>
<evidence type="ECO:0000313" key="1">
    <source>
        <dbReference type="EMBL" id="ANY80754.1"/>
    </source>
</evidence>
<proteinExistence type="predicted"/>
<organism evidence="1">
    <name type="scientific">Microvirga ossetica</name>
    <dbReference type="NCBI Taxonomy" id="1882682"/>
    <lineage>
        <taxon>Bacteria</taxon>
        <taxon>Pseudomonadati</taxon>
        <taxon>Pseudomonadota</taxon>
        <taxon>Alphaproteobacteria</taxon>
        <taxon>Hyphomicrobiales</taxon>
        <taxon>Methylobacteriaceae</taxon>
        <taxon>Microvirga</taxon>
    </lineage>
</organism>
<gene>
    <name evidence="1" type="ORF">BB934_23060</name>
</gene>
<dbReference type="EMBL" id="CP016616">
    <property type="protein sequence ID" value="ANY80754.1"/>
    <property type="molecule type" value="Genomic_DNA"/>
</dbReference>
<protein>
    <submittedName>
        <fullName evidence="1">Uncharacterized protein</fullName>
    </submittedName>
</protein>
<dbReference type="RefSeq" id="WP_099511824.1">
    <property type="nucleotide sequence ID" value="NZ_CP016616.1"/>
</dbReference>